<accession>A0ABS9XW60</accession>
<gene>
    <name evidence="1" type="ORF">MQN93_42220</name>
</gene>
<evidence type="ECO:0000313" key="1">
    <source>
        <dbReference type="EMBL" id="MCI3246328.1"/>
    </source>
</evidence>
<evidence type="ECO:0000313" key="2">
    <source>
        <dbReference type="Proteomes" id="UP001165270"/>
    </source>
</evidence>
<reference evidence="1" key="1">
    <citation type="submission" date="2022-03" db="EMBL/GenBank/DDBJ databases">
        <title>Streptomyces 7R015 and 7R016 isolated from Barleria lupulina in Thailand.</title>
        <authorList>
            <person name="Kanchanasin P."/>
            <person name="Phongsopitanun W."/>
            <person name="Tanasupawat S."/>
        </authorList>
    </citation>
    <scope>NUCLEOTIDE SEQUENCE</scope>
    <source>
        <strain evidence="1">7R016</strain>
    </source>
</reference>
<dbReference type="RefSeq" id="WP_242713679.1">
    <property type="nucleotide sequence ID" value="NZ_JALDAX010000032.1"/>
</dbReference>
<name>A0ABS9XW60_9ACTN</name>
<organism evidence="1 2">
    <name type="scientific">Streptomyces spinosisporus</name>
    <dbReference type="NCBI Taxonomy" id="2927582"/>
    <lineage>
        <taxon>Bacteria</taxon>
        <taxon>Bacillati</taxon>
        <taxon>Actinomycetota</taxon>
        <taxon>Actinomycetes</taxon>
        <taxon>Kitasatosporales</taxon>
        <taxon>Streptomycetaceae</taxon>
        <taxon>Streptomyces</taxon>
    </lineage>
</organism>
<sequence>MPATRYQVRKARSGWYVLDTRTGTVWTGLVHAGALQLAARLNRNA</sequence>
<protein>
    <submittedName>
        <fullName evidence="1">Uncharacterized protein</fullName>
    </submittedName>
</protein>
<proteinExistence type="predicted"/>
<dbReference type="Proteomes" id="UP001165270">
    <property type="component" value="Unassembled WGS sequence"/>
</dbReference>
<comment type="caution">
    <text evidence="1">The sequence shown here is derived from an EMBL/GenBank/DDBJ whole genome shotgun (WGS) entry which is preliminary data.</text>
</comment>
<keyword evidence="2" id="KW-1185">Reference proteome</keyword>
<dbReference type="EMBL" id="JALDAX010000032">
    <property type="protein sequence ID" value="MCI3246328.1"/>
    <property type="molecule type" value="Genomic_DNA"/>
</dbReference>